<dbReference type="Pfam" id="PF14310">
    <property type="entry name" value="Fn3-like"/>
    <property type="match status" value="1"/>
</dbReference>
<comment type="caution">
    <text evidence="8">The sequence shown here is derived from an EMBL/GenBank/DDBJ whole genome shotgun (WGS) entry which is preliminary data.</text>
</comment>
<dbReference type="SUPFAM" id="SSF52279">
    <property type="entry name" value="Beta-D-glucan exohydrolase, C-terminal domain"/>
    <property type="match status" value="1"/>
</dbReference>
<dbReference type="Proteomes" id="UP000289738">
    <property type="component" value="Unassembled WGS sequence"/>
</dbReference>
<reference evidence="8 9" key="1">
    <citation type="submission" date="2019-01" db="EMBL/GenBank/DDBJ databases">
        <title>Sequencing of cultivated peanut Arachis hypogaea provides insights into genome evolution and oil improvement.</title>
        <authorList>
            <person name="Chen X."/>
        </authorList>
    </citation>
    <scope>NUCLEOTIDE SEQUENCE [LARGE SCALE GENOMIC DNA]</scope>
    <source>
        <strain evidence="9">cv. Fuhuasheng</strain>
        <tissue evidence="8">Leaves</tissue>
    </source>
</reference>
<evidence type="ECO:0000313" key="9">
    <source>
        <dbReference type="Proteomes" id="UP000289738"/>
    </source>
</evidence>
<dbReference type="GO" id="GO:0005576">
    <property type="term" value="C:extracellular region"/>
    <property type="evidence" value="ECO:0007669"/>
    <property type="project" value="UniProtKB-SubCell"/>
</dbReference>
<keyword evidence="5" id="KW-0325">Glycoprotein</keyword>
<dbReference type="Pfam" id="PF01915">
    <property type="entry name" value="Glyco_hydro_3_C"/>
    <property type="match status" value="1"/>
</dbReference>
<dbReference type="Gene3D" id="2.60.40.10">
    <property type="entry name" value="Immunoglobulins"/>
    <property type="match status" value="1"/>
</dbReference>
<sequence length="830" mass="90886">MLTDIGETETSQKQMTVIVWFSQDEHRHEWRFYLFYFILLLLLQSTTPNPLALDYPCKPPYHSHYPFCNTSLSIPARATILTSLLTLSEKISLLSDNASSVPTLGIPRYEWWSESLHGLATNGPGVTFNGVVNSATSFPQVIVSAASFNRTLWSLIAAAVAVEARAMYNVGQAGLTFWAPNINIFRDPRWGRGQETPGEDPMVASAYGVEFVKGLQGGAGMIGNEVVLGEKSLLGDGGDDDDARLMVSACCKHFTAYDLDMWHQFSRYNFNAVVSKQDLEDTYQPPFRGCIQKGKASCLMCSYNAVNGVPACADADLLGLARYKWGFKGYITSDCDAVATVFEYQKYVKSEEDAVADVLKAGVDINCGTYMLRHTESAVEQGKVKEEDIDRALFNLFSVQMRLGLFDGDPSRGPFGKLGPQDVCTPQHLTLALEAARQGIVLLKNDKKFLPLDQNNDASLAVIGPMAVSDKLGGGYSGIPCSSKSLYDGLGEFSKRISYAPGCHNVSCNSDDGFAEALETAKKADFVVIFAGLDMAQETEDHDRVSLILPGRQMDLVSTIAAVSKSPVILVLTGGGPLDVSFAERNQQIGSILWVGYPGEAGGKALAEIIFGVVNPGDVFEYEICFDAAGRLPVTWYPESFTNVPMTDMSMRADPSRGYPGRTYRFYTGSRVYGFGHGLSYSDYSYKFLSAPSKLSLSKTIKHNSRKSLLSQLMKADYKVDYVRVDELQSCSSLSFSVHISVTNLGELDGSHVVLLFSRGPKVFEGSPEAQLVGFSRVHTTTYESTETSVLVDPCEHLSFADEQGKKILPLGNHILSLGDVEHTFSIEMY</sequence>
<dbReference type="InterPro" id="IPR017853">
    <property type="entry name" value="GH"/>
</dbReference>
<dbReference type="AlphaFoldDB" id="A0A444WVU0"/>
<evidence type="ECO:0000256" key="5">
    <source>
        <dbReference type="ARBA" id="ARBA00023180"/>
    </source>
</evidence>
<dbReference type="Pfam" id="PF00933">
    <property type="entry name" value="Glyco_hydro_3"/>
    <property type="match status" value="1"/>
</dbReference>
<dbReference type="GO" id="GO:0046556">
    <property type="term" value="F:alpha-L-arabinofuranosidase activity"/>
    <property type="evidence" value="ECO:0007669"/>
    <property type="project" value="TreeGrafter"/>
</dbReference>
<dbReference type="InterPro" id="IPR026891">
    <property type="entry name" value="Fn3-like"/>
</dbReference>
<keyword evidence="3" id="KW-0732">Signal</keyword>
<evidence type="ECO:0000256" key="3">
    <source>
        <dbReference type="ARBA" id="ARBA00022729"/>
    </source>
</evidence>
<evidence type="ECO:0000259" key="7">
    <source>
        <dbReference type="SMART" id="SM01217"/>
    </source>
</evidence>
<keyword evidence="2" id="KW-0964">Secreted</keyword>
<feature type="domain" description="Fibronectin type III-like" evidence="7">
    <location>
        <begin position="752"/>
        <end position="822"/>
    </location>
</feature>
<accession>A0A444WVU0</accession>
<dbReference type="InterPro" id="IPR001764">
    <property type="entry name" value="Glyco_hydro_3_N"/>
</dbReference>
<name>A0A444WVU0_ARAHY</name>
<dbReference type="Gene3D" id="3.40.50.1700">
    <property type="entry name" value="Glycoside hydrolase family 3 C-terminal domain"/>
    <property type="match status" value="1"/>
</dbReference>
<dbReference type="FunFam" id="3.40.50.1700:FF:000001">
    <property type="entry name" value="probable beta-D-xylosidase 2"/>
    <property type="match status" value="1"/>
</dbReference>
<gene>
    <name evidence="8" type="ORF">Ahy_Scaffold1g107458</name>
</gene>
<dbReference type="InterPro" id="IPR036962">
    <property type="entry name" value="Glyco_hydro_3_N_sf"/>
</dbReference>
<evidence type="ECO:0000256" key="6">
    <source>
        <dbReference type="ARBA" id="ARBA00023295"/>
    </source>
</evidence>
<proteinExistence type="predicted"/>
<dbReference type="PANTHER" id="PTHR42721:SF1">
    <property type="entry name" value="BETA-D-XYLOSIDASE 6-RELATED"/>
    <property type="match status" value="1"/>
</dbReference>
<evidence type="ECO:0000256" key="1">
    <source>
        <dbReference type="ARBA" id="ARBA00004613"/>
    </source>
</evidence>
<evidence type="ECO:0000256" key="4">
    <source>
        <dbReference type="ARBA" id="ARBA00022801"/>
    </source>
</evidence>
<dbReference type="GO" id="GO:0031222">
    <property type="term" value="P:arabinan catabolic process"/>
    <property type="evidence" value="ECO:0007669"/>
    <property type="project" value="TreeGrafter"/>
</dbReference>
<dbReference type="EMBL" id="SDMP01000021">
    <property type="protein sequence ID" value="RYQ81568.1"/>
    <property type="molecule type" value="Genomic_DNA"/>
</dbReference>
<comment type="subcellular location">
    <subcellularLocation>
        <location evidence="1">Secreted</location>
    </subcellularLocation>
</comment>
<keyword evidence="9" id="KW-1185">Reference proteome</keyword>
<dbReference type="InterPro" id="IPR013783">
    <property type="entry name" value="Ig-like_fold"/>
</dbReference>
<organism evidence="8 9">
    <name type="scientific">Arachis hypogaea</name>
    <name type="common">Peanut</name>
    <dbReference type="NCBI Taxonomy" id="3818"/>
    <lineage>
        <taxon>Eukaryota</taxon>
        <taxon>Viridiplantae</taxon>
        <taxon>Streptophyta</taxon>
        <taxon>Embryophyta</taxon>
        <taxon>Tracheophyta</taxon>
        <taxon>Spermatophyta</taxon>
        <taxon>Magnoliopsida</taxon>
        <taxon>eudicotyledons</taxon>
        <taxon>Gunneridae</taxon>
        <taxon>Pentapetalae</taxon>
        <taxon>rosids</taxon>
        <taxon>fabids</taxon>
        <taxon>Fabales</taxon>
        <taxon>Fabaceae</taxon>
        <taxon>Papilionoideae</taxon>
        <taxon>50 kb inversion clade</taxon>
        <taxon>dalbergioids sensu lato</taxon>
        <taxon>Dalbergieae</taxon>
        <taxon>Pterocarpus clade</taxon>
        <taxon>Arachis</taxon>
    </lineage>
</organism>
<dbReference type="SUPFAM" id="SSF51445">
    <property type="entry name" value="(Trans)glycosidases"/>
    <property type="match status" value="1"/>
</dbReference>
<keyword evidence="6" id="KW-0326">Glycosidase</keyword>
<dbReference type="FunFam" id="3.20.20.300:FF:000004">
    <property type="entry name" value="probable beta-D-xylosidase 7"/>
    <property type="match status" value="1"/>
</dbReference>
<evidence type="ECO:0000256" key="2">
    <source>
        <dbReference type="ARBA" id="ARBA00022525"/>
    </source>
</evidence>
<dbReference type="SMART" id="SM01217">
    <property type="entry name" value="Fn3_like"/>
    <property type="match status" value="1"/>
</dbReference>
<evidence type="ECO:0000313" key="8">
    <source>
        <dbReference type="EMBL" id="RYQ81568.1"/>
    </source>
</evidence>
<dbReference type="GO" id="GO:0009044">
    <property type="term" value="F:xylan 1,4-beta-xylosidase activity"/>
    <property type="evidence" value="ECO:0007669"/>
    <property type="project" value="InterPro"/>
</dbReference>
<keyword evidence="4" id="KW-0378">Hydrolase</keyword>
<dbReference type="STRING" id="3818.A0A444WVU0"/>
<protein>
    <recommendedName>
        <fullName evidence="7">Fibronectin type III-like domain-containing protein</fullName>
    </recommendedName>
</protein>
<dbReference type="InterPro" id="IPR002772">
    <property type="entry name" value="Glyco_hydro_3_C"/>
</dbReference>
<dbReference type="InterPro" id="IPR036881">
    <property type="entry name" value="Glyco_hydro_3_C_sf"/>
</dbReference>
<dbReference type="PANTHER" id="PTHR42721">
    <property type="entry name" value="SUGAR HYDROLASE-RELATED"/>
    <property type="match status" value="1"/>
</dbReference>
<dbReference type="InterPro" id="IPR044993">
    <property type="entry name" value="BXL"/>
</dbReference>
<dbReference type="Gene3D" id="3.20.20.300">
    <property type="entry name" value="Glycoside hydrolase, family 3, N-terminal domain"/>
    <property type="match status" value="1"/>
</dbReference>
<dbReference type="GO" id="GO:0045493">
    <property type="term" value="P:xylan catabolic process"/>
    <property type="evidence" value="ECO:0007669"/>
    <property type="project" value="InterPro"/>
</dbReference>